<protein>
    <submittedName>
        <fullName evidence="2">Uncharacterized protein</fullName>
    </submittedName>
</protein>
<accession>A0A840MT95</accession>
<feature type="region of interest" description="Disordered" evidence="1">
    <location>
        <begin position="1"/>
        <end position="24"/>
    </location>
</feature>
<evidence type="ECO:0000313" key="2">
    <source>
        <dbReference type="EMBL" id="MBB5020625.1"/>
    </source>
</evidence>
<dbReference type="AlphaFoldDB" id="A0A840MT95"/>
<sequence length="511" mass="55649">MAGGKLTRIEGHNPADLDTDAPYDPVQEAKDWSRTYGDSIGQPTGAAPVQILSGGASDPSGVQNIYTTIDRDGVPIHRIDVIASRLPSQEASRSFRDSVQHAYAAERAADHAFYESWKDQAVTNGGLLGGLQYVLADMGDRLNQFGHSTSSQLDAALLSPGDGLTGLRNGVVNFGPNLFNGAINTVKQVSSGYAQLAGLLPFVSQDMVDGYTRSEAWNLEPLLKNQNAAQAGGDLIGNLLLGGGLSRYGGMNVGKAASGAGRWMLNEFGPQAGLMFERYQYKTGLVQYAMPPEFKLGRVSGGVELGGGVVSRSTLLAPQQYGRIKATTFDQFVKNTEGWFTVENAISPKSKINPTFDARSGWEQYQGALNSRDIPVIGSWKTGDMRSFFDNTPHGYTYLHADPWQLQVNDSWMLGHLERGASFRVVSDIFDDNVLRTAPALRREVDLLTAHGYSFVPEELPFVNYSNLRASARFWKEQGMDVATRRVLIENSVPGPNLKKTNSGWFIPGER</sequence>
<reference evidence="2 3" key="1">
    <citation type="submission" date="2020-08" db="EMBL/GenBank/DDBJ databases">
        <title>Genomic Encyclopedia of Type Strains, Phase IV (KMG-IV): sequencing the most valuable type-strain genomes for metagenomic binning, comparative biology and taxonomic classification.</title>
        <authorList>
            <person name="Goeker M."/>
        </authorList>
    </citation>
    <scope>NUCLEOTIDE SEQUENCE [LARGE SCALE GENOMIC DNA]</scope>
    <source>
        <strain evidence="2 3">DSM 27165</strain>
    </source>
</reference>
<keyword evidence="3" id="KW-1185">Reference proteome</keyword>
<evidence type="ECO:0000256" key="1">
    <source>
        <dbReference type="SAM" id="MobiDB-lite"/>
    </source>
</evidence>
<evidence type="ECO:0000313" key="3">
    <source>
        <dbReference type="Proteomes" id="UP000575898"/>
    </source>
</evidence>
<organism evidence="2 3">
    <name type="scientific">Chitinivorax tropicus</name>
    <dbReference type="NCBI Taxonomy" id="714531"/>
    <lineage>
        <taxon>Bacteria</taxon>
        <taxon>Pseudomonadati</taxon>
        <taxon>Pseudomonadota</taxon>
        <taxon>Betaproteobacteria</taxon>
        <taxon>Chitinivorax</taxon>
    </lineage>
</organism>
<gene>
    <name evidence="2" type="ORF">HNQ59_003950</name>
</gene>
<dbReference type="RefSeq" id="WP_184041992.1">
    <property type="nucleotide sequence ID" value="NZ_JACHHY010000060.1"/>
</dbReference>
<proteinExistence type="predicted"/>
<comment type="caution">
    <text evidence="2">The sequence shown here is derived from an EMBL/GenBank/DDBJ whole genome shotgun (WGS) entry which is preliminary data.</text>
</comment>
<name>A0A840MT95_9PROT</name>
<dbReference type="EMBL" id="JACHHY010000060">
    <property type="protein sequence ID" value="MBB5020625.1"/>
    <property type="molecule type" value="Genomic_DNA"/>
</dbReference>
<dbReference type="Proteomes" id="UP000575898">
    <property type="component" value="Unassembled WGS sequence"/>
</dbReference>